<sequence length="85" mass="10087">MTIWHCRVCGLDYEESPWGLDDRTPDYTICECCGAEFGYDDYTPASVRRYRLNWLQSGAAWFYPKLRPADWQPEPQLAYVPEPYR</sequence>
<dbReference type="Proteomes" id="UP000184418">
    <property type="component" value="Unassembled WGS sequence"/>
</dbReference>
<reference evidence="1 2" key="1">
    <citation type="submission" date="2016-11" db="EMBL/GenBank/DDBJ databases">
        <authorList>
            <person name="Jaros S."/>
            <person name="Januszkiewicz K."/>
            <person name="Wedrychowicz H."/>
        </authorList>
    </citation>
    <scope>NUCLEOTIDE SEQUENCE [LARGE SCALE GENOMIC DNA]</scope>
    <source>
        <strain evidence="1 2">DSM 21074</strain>
    </source>
</reference>
<protein>
    <recommendedName>
        <fullName evidence="3">Rubredoxin-like domain-containing protein</fullName>
    </recommendedName>
</protein>
<gene>
    <name evidence="1" type="ORF">SAMN02745146_1959</name>
</gene>
<keyword evidence="2" id="KW-1185">Reference proteome</keyword>
<evidence type="ECO:0008006" key="3">
    <source>
        <dbReference type="Google" id="ProtNLM"/>
    </source>
</evidence>
<proteinExistence type="predicted"/>
<dbReference type="EMBL" id="FQYN01000003">
    <property type="protein sequence ID" value="SHI93502.1"/>
    <property type="molecule type" value="Genomic_DNA"/>
</dbReference>
<dbReference type="OrthoDB" id="1456570at2"/>
<evidence type="ECO:0000313" key="2">
    <source>
        <dbReference type="Proteomes" id="UP000184418"/>
    </source>
</evidence>
<evidence type="ECO:0000313" key="1">
    <source>
        <dbReference type="EMBL" id="SHI93502.1"/>
    </source>
</evidence>
<organism evidence="1 2">
    <name type="scientific">Hymenobacter daecheongensis DSM 21074</name>
    <dbReference type="NCBI Taxonomy" id="1121955"/>
    <lineage>
        <taxon>Bacteria</taxon>
        <taxon>Pseudomonadati</taxon>
        <taxon>Bacteroidota</taxon>
        <taxon>Cytophagia</taxon>
        <taxon>Cytophagales</taxon>
        <taxon>Hymenobacteraceae</taxon>
        <taxon>Hymenobacter</taxon>
    </lineage>
</organism>
<name>A0A1M6F761_9BACT</name>
<dbReference type="STRING" id="1121955.SAMN02745146_1959"/>
<dbReference type="AlphaFoldDB" id="A0A1M6F761"/>
<accession>A0A1M6F761</accession>